<feature type="transmembrane region" description="Helical" evidence="7">
    <location>
        <begin position="121"/>
        <end position="147"/>
    </location>
</feature>
<evidence type="ECO:0000256" key="3">
    <source>
        <dbReference type="ARBA" id="ARBA00022475"/>
    </source>
</evidence>
<dbReference type="Pfam" id="PF01914">
    <property type="entry name" value="MarC"/>
    <property type="match status" value="1"/>
</dbReference>
<reference evidence="8 9" key="1">
    <citation type="submission" date="2020-08" db="EMBL/GenBank/DDBJ databases">
        <title>Genomic Encyclopedia of Type Strains, Phase IV (KMG-IV): sequencing the most valuable type-strain genomes for metagenomic binning, comparative biology and taxonomic classification.</title>
        <authorList>
            <person name="Goeker M."/>
        </authorList>
    </citation>
    <scope>NUCLEOTIDE SEQUENCE [LARGE SCALE GENOMIC DNA]</scope>
    <source>
        <strain evidence="8 9">YC6886</strain>
    </source>
</reference>
<comment type="caution">
    <text evidence="8">The sequence shown here is derived from an EMBL/GenBank/DDBJ whole genome shotgun (WGS) entry which is preliminary data.</text>
</comment>
<name>A0A840V5U6_9BACT</name>
<feature type="transmembrane region" description="Helical" evidence="7">
    <location>
        <begin position="6"/>
        <end position="27"/>
    </location>
</feature>
<gene>
    <name evidence="8" type="ORF">HNR46_003266</name>
</gene>
<evidence type="ECO:0000313" key="8">
    <source>
        <dbReference type="EMBL" id="MBB5353013.1"/>
    </source>
</evidence>
<feature type="transmembrane region" description="Helical" evidence="7">
    <location>
        <begin position="39"/>
        <end position="60"/>
    </location>
</feature>
<dbReference type="RefSeq" id="WP_184020522.1">
    <property type="nucleotide sequence ID" value="NZ_JACHFD010000019.1"/>
</dbReference>
<dbReference type="AlphaFoldDB" id="A0A840V5U6"/>
<keyword evidence="6 7" id="KW-0472">Membrane</keyword>
<keyword evidence="4 7" id="KW-0812">Transmembrane</keyword>
<dbReference type="NCBIfam" id="TIGR00427">
    <property type="entry name" value="NAAT family transporter"/>
    <property type="match status" value="1"/>
</dbReference>
<keyword evidence="5 7" id="KW-1133">Transmembrane helix</keyword>
<accession>A0A840V5U6</accession>
<evidence type="ECO:0000256" key="1">
    <source>
        <dbReference type="ARBA" id="ARBA00004651"/>
    </source>
</evidence>
<comment type="similarity">
    <text evidence="2 7">Belongs to the UPF0056 (MarC) family.</text>
</comment>
<evidence type="ECO:0000256" key="7">
    <source>
        <dbReference type="RuleBase" id="RU362048"/>
    </source>
</evidence>
<evidence type="ECO:0000256" key="5">
    <source>
        <dbReference type="ARBA" id="ARBA00022989"/>
    </source>
</evidence>
<evidence type="ECO:0000256" key="6">
    <source>
        <dbReference type="ARBA" id="ARBA00023136"/>
    </source>
</evidence>
<keyword evidence="3" id="KW-1003">Cell membrane</keyword>
<feature type="transmembrane region" description="Helical" evidence="7">
    <location>
        <begin position="66"/>
        <end position="87"/>
    </location>
</feature>
<evidence type="ECO:0000256" key="2">
    <source>
        <dbReference type="ARBA" id="ARBA00009784"/>
    </source>
</evidence>
<dbReference type="Proteomes" id="UP000557717">
    <property type="component" value="Unassembled WGS sequence"/>
</dbReference>
<dbReference type="EMBL" id="JACHFD010000019">
    <property type="protein sequence ID" value="MBB5353013.1"/>
    <property type="molecule type" value="Genomic_DNA"/>
</dbReference>
<dbReference type="InterPro" id="IPR002771">
    <property type="entry name" value="Multi_antbiot-R_MarC"/>
</dbReference>
<evidence type="ECO:0000313" key="9">
    <source>
        <dbReference type="Proteomes" id="UP000557717"/>
    </source>
</evidence>
<dbReference type="PANTHER" id="PTHR33508">
    <property type="entry name" value="UPF0056 MEMBRANE PROTEIN YHCE"/>
    <property type="match status" value="1"/>
</dbReference>
<feature type="transmembrane region" description="Helical" evidence="7">
    <location>
        <begin position="153"/>
        <end position="172"/>
    </location>
</feature>
<evidence type="ECO:0000256" key="4">
    <source>
        <dbReference type="ARBA" id="ARBA00022692"/>
    </source>
</evidence>
<protein>
    <recommendedName>
        <fullName evidence="7">UPF0056 membrane protein</fullName>
    </recommendedName>
</protein>
<feature type="transmembrane region" description="Helical" evidence="7">
    <location>
        <begin position="193"/>
        <end position="216"/>
    </location>
</feature>
<dbReference type="PANTHER" id="PTHR33508:SF1">
    <property type="entry name" value="UPF0056 MEMBRANE PROTEIN YHCE"/>
    <property type="match status" value="1"/>
</dbReference>
<dbReference type="GO" id="GO:0005886">
    <property type="term" value="C:plasma membrane"/>
    <property type="evidence" value="ECO:0007669"/>
    <property type="project" value="UniProtKB-SubCell"/>
</dbReference>
<sequence length="221" mass="23713">MDKTPILHFAAALFAIMNPLGNLPVYIQATTGERPAAQRYVALFLAAFILVMLWVFFWFGNSILDFFGVSLSAFRIAGGILLLLSGIGMVRGQEGKKVGQMADQVGEQSELEEAEHRFRNLLIPVGVPLFVGPGSISTVILFAGQAGSWGERIAMSAVIAGMAVAVWLLLLVSERIGRLLGPMGLDIATRLMGLILAAIGVQFMLSGLGEVTLNWIDPAKL</sequence>
<proteinExistence type="inferred from homology"/>
<comment type="subcellular location">
    <subcellularLocation>
        <location evidence="1 7">Cell membrane</location>
        <topology evidence="1 7">Multi-pass membrane protein</topology>
    </subcellularLocation>
</comment>
<organism evidence="8 9">
    <name type="scientific">Haloferula luteola</name>
    <dbReference type="NCBI Taxonomy" id="595692"/>
    <lineage>
        <taxon>Bacteria</taxon>
        <taxon>Pseudomonadati</taxon>
        <taxon>Verrucomicrobiota</taxon>
        <taxon>Verrucomicrobiia</taxon>
        <taxon>Verrucomicrobiales</taxon>
        <taxon>Verrucomicrobiaceae</taxon>
        <taxon>Haloferula</taxon>
    </lineage>
</organism>
<keyword evidence="9" id="KW-1185">Reference proteome</keyword>